<keyword evidence="3" id="KW-0963">Cytoplasm</keyword>
<dbReference type="SFLD" id="SFLDG00358">
    <property type="entry name" value="Main_(cytGST)"/>
    <property type="match status" value="1"/>
</dbReference>
<evidence type="ECO:0000256" key="3">
    <source>
        <dbReference type="RuleBase" id="RU369102"/>
    </source>
</evidence>
<dbReference type="SFLD" id="SFLDG01152">
    <property type="entry name" value="Main.3:_Omega-_and_Tau-like"/>
    <property type="match status" value="1"/>
</dbReference>
<keyword evidence="6" id="KW-1185">Reference proteome</keyword>
<dbReference type="EC" id="2.5.1.18" evidence="3"/>
<dbReference type="InterPro" id="IPR036282">
    <property type="entry name" value="Glutathione-S-Trfase_C_sf"/>
</dbReference>
<sequence>MEEEVVLLDFWGSMFGMRVRIALAEKGIKYEYREEDLPHKKSPLLLQMNPIHKKVPVLIHNGKPICESLIIVEYIDEVWKNIGSPLMPSDPFHRAHARFWADFIDKKIYSAGTKVWKTKGEEKPKKEFFDILKVVEGELGEKQYFGGDTFSFVDIALITYYSWFYAYETLGKFSIKAECPKLIAWVKRCLQKESVSKTLPDGEKVLEFVLLLRKFYGLDK</sequence>
<dbReference type="AlphaFoldDB" id="A0A6P4AQB0"/>
<comment type="subcellular location">
    <subcellularLocation>
        <location evidence="3">Cytoplasm</location>
        <location evidence="3">Cytosol</location>
    </subcellularLocation>
</comment>
<dbReference type="InterPro" id="IPR045073">
    <property type="entry name" value="Omega/Tau-like"/>
</dbReference>
<dbReference type="InterPro" id="IPR036249">
    <property type="entry name" value="Thioredoxin-like_sf"/>
</dbReference>
<reference evidence="7" key="1">
    <citation type="submission" date="2025-08" db="UniProtKB">
        <authorList>
            <consortium name="RefSeq"/>
        </authorList>
    </citation>
    <scope>IDENTIFICATION</scope>
    <source>
        <tissue evidence="7">Seedling</tissue>
    </source>
</reference>
<organism evidence="6 7">
    <name type="scientific">Ziziphus jujuba</name>
    <name type="common">Chinese jujube</name>
    <name type="synonym">Ziziphus sativa</name>
    <dbReference type="NCBI Taxonomy" id="326968"/>
    <lineage>
        <taxon>Eukaryota</taxon>
        <taxon>Viridiplantae</taxon>
        <taxon>Streptophyta</taxon>
        <taxon>Embryophyta</taxon>
        <taxon>Tracheophyta</taxon>
        <taxon>Spermatophyta</taxon>
        <taxon>Magnoliopsida</taxon>
        <taxon>eudicotyledons</taxon>
        <taxon>Gunneridae</taxon>
        <taxon>Pentapetalae</taxon>
        <taxon>rosids</taxon>
        <taxon>fabids</taxon>
        <taxon>Rosales</taxon>
        <taxon>Rhamnaceae</taxon>
        <taxon>Paliureae</taxon>
        <taxon>Ziziphus</taxon>
    </lineage>
</organism>
<dbReference type="GO" id="GO:0004364">
    <property type="term" value="F:glutathione transferase activity"/>
    <property type="evidence" value="ECO:0007669"/>
    <property type="project" value="UniProtKB-UniRule"/>
</dbReference>
<dbReference type="GO" id="GO:0005829">
    <property type="term" value="C:cytosol"/>
    <property type="evidence" value="ECO:0007669"/>
    <property type="project" value="UniProtKB-SubCell"/>
</dbReference>
<name>A0A6P4AQB0_ZIZJJ</name>
<dbReference type="InterPro" id="IPR010987">
    <property type="entry name" value="Glutathione-S-Trfase_C-like"/>
</dbReference>
<dbReference type="PANTHER" id="PTHR11260:SF773">
    <property type="entry name" value="GLUTATHIONE S-TRANSFERASE U26"/>
    <property type="match status" value="1"/>
</dbReference>
<dbReference type="FunFam" id="3.40.30.10:FF:000014">
    <property type="entry name" value="Tau class glutathione S-transferase"/>
    <property type="match status" value="1"/>
</dbReference>
<dbReference type="Pfam" id="PF13410">
    <property type="entry name" value="GST_C_2"/>
    <property type="match status" value="1"/>
</dbReference>
<dbReference type="PANTHER" id="PTHR11260">
    <property type="entry name" value="GLUTATHIONE S-TRANSFERASE, GST, SUPERFAMILY, GST DOMAIN CONTAINING"/>
    <property type="match status" value="1"/>
</dbReference>
<dbReference type="CDD" id="cd03185">
    <property type="entry name" value="GST_C_Tau"/>
    <property type="match status" value="1"/>
</dbReference>
<dbReference type="Gene3D" id="1.20.1050.10">
    <property type="match status" value="1"/>
</dbReference>
<feature type="domain" description="GST C-terminal" evidence="5">
    <location>
        <begin position="90"/>
        <end position="208"/>
    </location>
</feature>
<dbReference type="RefSeq" id="XP_015888403.1">
    <property type="nucleotide sequence ID" value="XM_016032917.4"/>
</dbReference>
<comment type="similarity">
    <text evidence="3">Belongs to the GST superfamily.</text>
</comment>
<proteinExistence type="inferred from homology"/>
<evidence type="ECO:0000313" key="6">
    <source>
        <dbReference type="Proteomes" id="UP001652623"/>
    </source>
</evidence>
<evidence type="ECO:0000313" key="7">
    <source>
        <dbReference type="RefSeq" id="XP_015888403.1"/>
    </source>
</evidence>
<dbReference type="FunFam" id="1.20.1050.10:FF:000018">
    <property type="entry name" value="Glutathione S-transferase U20"/>
    <property type="match status" value="1"/>
</dbReference>
<dbReference type="PROSITE" id="PS50404">
    <property type="entry name" value="GST_NTER"/>
    <property type="match status" value="1"/>
</dbReference>
<accession>A0A6P4AQB0</accession>
<dbReference type="SFLD" id="SFLDS00019">
    <property type="entry name" value="Glutathione_Transferase_(cytos"/>
    <property type="match status" value="1"/>
</dbReference>
<evidence type="ECO:0000256" key="2">
    <source>
        <dbReference type="ARBA" id="ARBA00047960"/>
    </source>
</evidence>
<dbReference type="Pfam" id="PF02798">
    <property type="entry name" value="GST_N"/>
    <property type="match status" value="1"/>
</dbReference>
<dbReference type="InterPro" id="IPR045074">
    <property type="entry name" value="GST_C_Tau"/>
</dbReference>
<comment type="function">
    <text evidence="3">Is involved in the conjugation of reduced glutathione to a wide number of exogenous and endogenous hydrophobic electrophiles.</text>
</comment>
<protein>
    <recommendedName>
        <fullName evidence="3">Glutathione S-transferase</fullName>
        <ecNumber evidence="3">2.5.1.18</ecNumber>
    </recommendedName>
</protein>
<dbReference type="CDD" id="cd03058">
    <property type="entry name" value="GST_N_Tau"/>
    <property type="match status" value="1"/>
</dbReference>
<dbReference type="Gene3D" id="3.40.30.10">
    <property type="entry name" value="Glutaredoxin"/>
    <property type="match status" value="1"/>
</dbReference>
<dbReference type="GO" id="GO:0006749">
    <property type="term" value="P:glutathione metabolic process"/>
    <property type="evidence" value="ECO:0007669"/>
    <property type="project" value="InterPro"/>
</dbReference>
<dbReference type="Proteomes" id="UP001652623">
    <property type="component" value="Chromosome 3"/>
</dbReference>
<evidence type="ECO:0000259" key="4">
    <source>
        <dbReference type="PROSITE" id="PS50404"/>
    </source>
</evidence>
<gene>
    <name evidence="7" type="primary">LOC107423369</name>
</gene>
<keyword evidence="1 3" id="KW-0808">Transferase</keyword>
<dbReference type="InParanoid" id="A0A6P4AQB0"/>
<comment type="catalytic activity">
    <reaction evidence="2 3">
        <text>RX + glutathione = an S-substituted glutathione + a halide anion + H(+)</text>
        <dbReference type="Rhea" id="RHEA:16437"/>
        <dbReference type="ChEBI" id="CHEBI:15378"/>
        <dbReference type="ChEBI" id="CHEBI:16042"/>
        <dbReference type="ChEBI" id="CHEBI:17792"/>
        <dbReference type="ChEBI" id="CHEBI:57925"/>
        <dbReference type="ChEBI" id="CHEBI:90779"/>
        <dbReference type="EC" id="2.5.1.18"/>
    </reaction>
</comment>
<dbReference type="GeneID" id="107423369"/>
<feature type="domain" description="GST N-terminal" evidence="4">
    <location>
        <begin position="3"/>
        <end position="83"/>
    </location>
</feature>
<dbReference type="SUPFAM" id="SSF47616">
    <property type="entry name" value="GST C-terminal domain-like"/>
    <property type="match status" value="1"/>
</dbReference>
<dbReference type="InterPro" id="IPR040079">
    <property type="entry name" value="Glutathione_S-Trfase"/>
</dbReference>
<dbReference type="InterPro" id="IPR004045">
    <property type="entry name" value="Glutathione_S-Trfase_N"/>
</dbReference>
<dbReference type="SUPFAM" id="SSF52833">
    <property type="entry name" value="Thioredoxin-like"/>
    <property type="match status" value="1"/>
</dbReference>
<evidence type="ECO:0000259" key="5">
    <source>
        <dbReference type="PROSITE" id="PS50405"/>
    </source>
</evidence>
<dbReference type="PROSITE" id="PS50405">
    <property type="entry name" value="GST_CTER"/>
    <property type="match status" value="1"/>
</dbReference>
<evidence type="ECO:0000256" key="1">
    <source>
        <dbReference type="ARBA" id="ARBA00022679"/>
    </source>
</evidence>
<dbReference type="KEGG" id="zju:107423369"/>